<evidence type="ECO:0000256" key="8">
    <source>
        <dbReference type="ARBA" id="ARBA00022840"/>
    </source>
</evidence>
<dbReference type="InterPro" id="IPR036390">
    <property type="entry name" value="WH_DNA-bd_sf"/>
</dbReference>
<evidence type="ECO:0000256" key="13">
    <source>
        <dbReference type="ARBA" id="ARBA00025923"/>
    </source>
</evidence>
<dbReference type="SMART" id="SM00843">
    <property type="entry name" value="Ftsk_gamma"/>
    <property type="match status" value="1"/>
</dbReference>
<organism evidence="17 18">
    <name type="scientific">Candidatus Zambryskibacteria bacterium RIFCSPLOWO2_12_FULL_39_23</name>
    <dbReference type="NCBI Taxonomy" id="1802776"/>
    <lineage>
        <taxon>Bacteria</taxon>
        <taxon>Candidatus Zambryskiibacteriota</taxon>
    </lineage>
</organism>
<dbReference type="SMART" id="SM00382">
    <property type="entry name" value="AAA"/>
    <property type="match status" value="1"/>
</dbReference>
<dbReference type="EMBL" id="MHWT01000007">
    <property type="protein sequence ID" value="OHB13002.1"/>
    <property type="molecule type" value="Genomic_DNA"/>
</dbReference>
<dbReference type="GO" id="GO:0005886">
    <property type="term" value="C:plasma membrane"/>
    <property type="evidence" value="ECO:0007669"/>
    <property type="project" value="UniProtKB-SubCell"/>
</dbReference>
<evidence type="ECO:0000256" key="5">
    <source>
        <dbReference type="ARBA" id="ARBA00022692"/>
    </source>
</evidence>
<dbReference type="Pfam" id="PF13491">
    <property type="entry name" value="FtsK_4TM"/>
    <property type="match status" value="1"/>
</dbReference>
<sequence>MQGIIAILFFVLSVFFTLSSFTTKGGNNLAGFVGEQSYKIFHDILFGVGYYLLPVIFLMLCISFFKSLKKKLATTHTIGGILFFISGLGLINISLPDRGGFVGGLISSPLVSLFDVYASVVILLALMVISCLIIFDAPLKLTFITSLFKKRDILPETEDSGPEIIIANSGGLSQDDLKNLRKDGHAIEKTLETKRTGEILPNNKKEEFGVNLLSFNGKEFVPPPLSLLQEDHGKPGVGDIKANSNIIKRTLANFGINVEMDEISIGPSITRYALKPAEGVKLSRIVGLQNDLSLALAAHPIRIEAPIPGKSLVGIEIPNSIKTTVGLGTLLSSNEFQNSDKPLLVSLGKGISGMSYFANLSRAPHFLIAGATGAGKSVSIHAIITSLLYRNSPDNLKFIMIDPKRVELTLYNKIPHLLTPVITDAKKTILALKWAAKEMDRRYDILQAESLQNISSYHKNVVEPELKKKKTVKASATTDDKQIETMPYIVIVIDELADIMSMYPRELESAIVRLAQMSRAVGIHLILSTQRPSVNIITGLIKANIPTRIALQVASQVDSRTILDMGGAEKLLGAGDMLYLSGEMSQPQRIQSAYISENEVKAVVKYLAQSYESDVPNEINLTGENQKNNIFEATLEDEKMENDDELYEEAKKTVMEAGKASTSYLQRKLGIGYARAARLIDMLEERGVIGPGSGAKPREVIGNTTSITNENE</sequence>
<dbReference type="Gene3D" id="3.30.980.40">
    <property type="match status" value="1"/>
</dbReference>
<accession>A0A1G2UUQ7</accession>
<feature type="transmembrane region" description="Helical" evidence="15">
    <location>
        <begin position="77"/>
        <end position="96"/>
    </location>
</feature>
<evidence type="ECO:0000256" key="15">
    <source>
        <dbReference type="SAM" id="Phobius"/>
    </source>
</evidence>
<dbReference type="SUPFAM" id="SSF52540">
    <property type="entry name" value="P-loop containing nucleoside triphosphate hydrolases"/>
    <property type="match status" value="1"/>
</dbReference>
<dbReference type="InterPro" id="IPR003593">
    <property type="entry name" value="AAA+_ATPase"/>
</dbReference>
<evidence type="ECO:0000313" key="18">
    <source>
        <dbReference type="Proteomes" id="UP000176558"/>
    </source>
</evidence>
<evidence type="ECO:0000256" key="4">
    <source>
        <dbReference type="ARBA" id="ARBA00022618"/>
    </source>
</evidence>
<evidence type="ECO:0000256" key="3">
    <source>
        <dbReference type="ARBA" id="ARBA00022475"/>
    </source>
</evidence>
<dbReference type="InterPro" id="IPR036388">
    <property type="entry name" value="WH-like_DNA-bd_sf"/>
</dbReference>
<dbReference type="GO" id="GO:0007059">
    <property type="term" value="P:chromosome segregation"/>
    <property type="evidence" value="ECO:0007669"/>
    <property type="project" value="UniProtKB-KW"/>
</dbReference>
<name>A0A1G2UUQ7_9BACT</name>
<keyword evidence="3" id="KW-1003">Cell membrane</keyword>
<dbReference type="Pfam" id="PF17854">
    <property type="entry name" value="FtsK_alpha"/>
    <property type="match status" value="1"/>
</dbReference>
<dbReference type="InterPro" id="IPR027417">
    <property type="entry name" value="P-loop_NTPase"/>
</dbReference>
<dbReference type="InterPro" id="IPR002543">
    <property type="entry name" value="FtsK_dom"/>
</dbReference>
<evidence type="ECO:0000256" key="9">
    <source>
        <dbReference type="ARBA" id="ARBA00022989"/>
    </source>
</evidence>
<keyword evidence="11 15" id="KW-0472">Membrane</keyword>
<dbReference type="InterPro" id="IPR050206">
    <property type="entry name" value="FtsK/SpoIIIE/SftA"/>
</dbReference>
<comment type="subcellular location">
    <subcellularLocation>
        <location evidence="1">Cell membrane</location>
        <topology evidence="1">Multi-pass membrane protein</topology>
    </subcellularLocation>
</comment>
<evidence type="ECO:0000256" key="1">
    <source>
        <dbReference type="ARBA" id="ARBA00004651"/>
    </source>
</evidence>
<keyword evidence="9 15" id="KW-1133">Transmembrane helix</keyword>
<keyword evidence="8 14" id="KW-0067">ATP-binding</keyword>
<proteinExistence type="inferred from homology"/>
<evidence type="ECO:0000313" key="17">
    <source>
        <dbReference type="EMBL" id="OHB13002.1"/>
    </source>
</evidence>
<dbReference type="Pfam" id="PF01580">
    <property type="entry name" value="FtsK_SpoIIIE"/>
    <property type="match status" value="1"/>
</dbReference>
<dbReference type="PANTHER" id="PTHR22683:SF41">
    <property type="entry name" value="DNA TRANSLOCASE FTSK"/>
    <property type="match status" value="1"/>
</dbReference>
<dbReference type="Proteomes" id="UP000176558">
    <property type="component" value="Unassembled WGS sequence"/>
</dbReference>
<protein>
    <recommendedName>
        <fullName evidence="16">FtsK domain-containing protein</fullName>
    </recommendedName>
</protein>
<evidence type="ECO:0000259" key="16">
    <source>
        <dbReference type="PROSITE" id="PS50901"/>
    </source>
</evidence>
<feature type="domain" description="FtsK" evidence="16">
    <location>
        <begin position="351"/>
        <end position="560"/>
    </location>
</feature>
<evidence type="ECO:0000256" key="6">
    <source>
        <dbReference type="ARBA" id="ARBA00022741"/>
    </source>
</evidence>
<dbReference type="SUPFAM" id="SSF46785">
    <property type="entry name" value="Winged helix' DNA-binding domain"/>
    <property type="match status" value="1"/>
</dbReference>
<evidence type="ECO:0000256" key="2">
    <source>
        <dbReference type="ARBA" id="ARBA00006474"/>
    </source>
</evidence>
<evidence type="ECO:0000256" key="10">
    <source>
        <dbReference type="ARBA" id="ARBA00023125"/>
    </source>
</evidence>
<feature type="binding site" evidence="14">
    <location>
        <begin position="370"/>
        <end position="377"/>
    </location>
    <ligand>
        <name>ATP</name>
        <dbReference type="ChEBI" id="CHEBI:30616"/>
    </ligand>
</feature>
<keyword evidence="4" id="KW-0132">Cell division</keyword>
<feature type="transmembrane region" description="Helical" evidence="15">
    <location>
        <begin position="44"/>
        <end position="65"/>
    </location>
</feature>
<dbReference type="Gene3D" id="3.40.50.300">
    <property type="entry name" value="P-loop containing nucleotide triphosphate hydrolases"/>
    <property type="match status" value="1"/>
</dbReference>
<comment type="caution">
    <text evidence="17">The sequence shown here is derived from an EMBL/GenBank/DDBJ whole genome shotgun (WGS) entry which is preliminary data.</text>
</comment>
<reference evidence="17 18" key="1">
    <citation type="journal article" date="2016" name="Nat. Commun.">
        <title>Thousands of microbial genomes shed light on interconnected biogeochemical processes in an aquifer system.</title>
        <authorList>
            <person name="Anantharaman K."/>
            <person name="Brown C.T."/>
            <person name="Hug L.A."/>
            <person name="Sharon I."/>
            <person name="Castelle C.J."/>
            <person name="Probst A.J."/>
            <person name="Thomas B.C."/>
            <person name="Singh A."/>
            <person name="Wilkins M.J."/>
            <person name="Karaoz U."/>
            <person name="Brodie E.L."/>
            <person name="Williams K.H."/>
            <person name="Hubbard S.S."/>
            <person name="Banfield J.F."/>
        </authorList>
    </citation>
    <scope>NUCLEOTIDE SEQUENCE [LARGE SCALE GENOMIC DNA]</scope>
</reference>
<dbReference type="Gene3D" id="1.10.10.10">
    <property type="entry name" value="Winged helix-like DNA-binding domain superfamily/Winged helix DNA-binding domain"/>
    <property type="match status" value="1"/>
</dbReference>
<evidence type="ECO:0000256" key="11">
    <source>
        <dbReference type="ARBA" id="ARBA00023136"/>
    </source>
</evidence>
<dbReference type="GO" id="GO:0051301">
    <property type="term" value="P:cell division"/>
    <property type="evidence" value="ECO:0007669"/>
    <property type="project" value="UniProtKB-KW"/>
</dbReference>
<gene>
    <name evidence="17" type="ORF">A3G99_02250</name>
</gene>
<evidence type="ECO:0000256" key="12">
    <source>
        <dbReference type="ARBA" id="ARBA00023306"/>
    </source>
</evidence>
<feature type="transmembrane region" description="Helical" evidence="15">
    <location>
        <begin position="116"/>
        <end position="135"/>
    </location>
</feature>
<keyword evidence="12" id="KW-0131">Cell cycle</keyword>
<keyword evidence="5 15" id="KW-0812">Transmembrane</keyword>
<dbReference type="PANTHER" id="PTHR22683">
    <property type="entry name" value="SPORULATION PROTEIN RELATED"/>
    <property type="match status" value="1"/>
</dbReference>
<keyword evidence="7" id="KW-0159">Chromosome partition</keyword>
<comment type="similarity">
    <text evidence="2">Belongs to the FtsK/SpoIIIE/SftA family.</text>
</comment>
<dbReference type="InterPro" id="IPR025199">
    <property type="entry name" value="FtsK_4TM"/>
</dbReference>
<dbReference type="GO" id="GO:0005524">
    <property type="term" value="F:ATP binding"/>
    <property type="evidence" value="ECO:0007669"/>
    <property type="project" value="UniProtKB-UniRule"/>
</dbReference>
<dbReference type="Pfam" id="PF09397">
    <property type="entry name" value="FtsK_gamma"/>
    <property type="match status" value="1"/>
</dbReference>
<evidence type="ECO:0000256" key="7">
    <source>
        <dbReference type="ARBA" id="ARBA00022829"/>
    </source>
</evidence>
<dbReference type="GO" id="GO:0003677">
    <property type="term" value="F:DNA binding"/>
    <property type="evidence" value="ECO:0007669"/>
    <property type="project" value="UniProtKB-KW"/>
</dbReference>
<evidence type="ECO:0000256" key="14">
    <source>
        <dbReference type="PROSITE-ProRule" id="PRU00289"/>
    </source>
</evidence>
<dbReference type="PROSITE" id="PS50901">
    <property type="entry name" value="FTSK"/>
    <property type="match status" value="1"/>
</dbReference>
<keyword evidence="10" id="KW-0238">DNA-binding</keyword>
<comment type="subunit">
    <text evidence="13">Homohexamer. Forms a ring that surrounds DNA.</text>
</comment>
<dbReference type="InterPro" id="IPR018541">
    <property type="entry name" value="Ftsk_gamma"/>
</dbReference>
<dbReference type="InterPro" id="IPR041027">
    <property type="entry name" value="FtsK_alpha"/>
</dbReference>
<keyword evidence="6 14" id="KW-0547">Nucleotide-binding</keyword>
<dbReference type="AlphaFoldDB" id="A0A1G2UUQ7"/>